<dbReference type="EMBL" id="SRLO01000089">
    <property type="protein sequence ID" value="TNN76889.1"/>
    <property type="molecule type" value="Genomic_DNA"/>
</dbReference>
<dbReference type="AlphaFoldDB" id="A0A4Z2IFR1"/>
<name>A0A4Z2IFR1_9TELE</name>
<reference evidence="1 2" key="1">
    <citation type="submission" date="2019-03" db="EMBL/GenBank/DDBJ databases">
        <title>First draft genome of Liparis tanakae, snailfish: a comprehensive survey of snailfish specific genes.</title>
        <authorList>
            <person name="Kim W."/>
            <person name="Song I."/>
            <person name="Jeong J.-H."/>
            <person name="Kim D."/>
            <person name="Kim S."/>
            <person name="Ryu S."/>
            <person name="Song J.Y."/>
            <person name="Lee S.K."/>
        </authorList>
    </citation>
    <scope>NUCLEOTIDE SEQUENCE [LARGE SCALE GENOMIC DNA]</scope>
    <source>
        <tissue evidence="1">Muscle</tissue>
    </source>
</reference>
<gene>
    <name evidence="1" type="ORF">EYF80_012942</name>
</gene>
<organism evidence="1 2">
    <name type="scientific">Liparis tanakae</name>
    <name type="common">Tanaka's snailfish</name>
    <dbReference type="NCBI Taxonomy" id="230148"/>
    <lineage>
        <taxon>Eukaryota</taxon>
        <taxon>Metazoa</taxon>
        <taxon>Chordata</taxon>
        <taxon>Craniata</taxon>
        <taxon>Vertebrata</taxon>
        <taxon>Euteleostomi</taxon>
        <taxon>Actinopterygii</taxon>
        <taxon>Neopterygii</taxon>
        <taxon>Teleostei</taxon>
        <taxon>Neoteleostei</taxon>
        <taxon>Acanthomorphata</taxon>
        <taxon>Eupercaria</taxon>
        <taxon>Perciformes</taxon>
        <taxon>Cottioidei</taxon>
        <taxon>Cottales</taxon>
        <taxon>Liparidae</taxon>
        <taxon>Liparis</taxon>
    </lineage>
</organism>
<keyword evidence="2" id="KW-1185">Reference proteome</keyword>
<proteinExistence type="predicted"/>
<sequence length="151" mass="16350">MFTMREHGALWSHVTAPRTQVAALSLKPGARLTCSHLSDCLVRTGGRPRLLLVEGSTKTSHRPLLLNRCAAGSLPPCTPASDLQGVLRMLSMAKELENLAPTLSSAAGRRVSSLRMSGLSRSLVERLAMRFLLRRNTPSAKVYSLCGLSIQ</sequence>
<dbReference type="Proteomes" id="UP000314294">
    <property type="component" value="Unassembled WGS sequence"/>
</dbReference>
<accession>A0A4Z2IFR1</accession>
<comment type="caution">
    <text evidence="1">The sequence shown here is derived from an EMBL/GenBank/DDBJ whole genome shotgun (WGS) entry which is preliminary data.</text>
</comment>
<evidence type="ECO:0000313" key="1">
    <source>
        <dbReference type="EMBL" id="TNN76889.1"/>
    </source>
</evidence>
<evidence type="ECO:0000313" key="2">
    <source>
        <dbReference type="Proteomes" id="UP000314294"/>
    </source>
</evidence>
<protein>
    <submittedName>
        <fullName evidence="1">Uncharacterized protein</fullName>
    </submittedName>
</protein>